<accession>A0A3M0CQA7</accession>
<dbReference type="AlphaFoldDB" id="A0A3M0CQA7"/>
<organism evidence="1 2">
    <name type="scientific">Haloplanus aerogenes</name>
    <dbReference type="NCBI Taxonomy" id="660522"/>
    <lineage>
        <taxon>Archaea</taxon>
        <taxon>Methanobacteriati</taxon>
        <taxon>Methanobacteriota</taxon>
        <taxon>Stenosarchaea group</taxon>
        <taxon>Halobacteria</taxon>
        <taxon>Halobacteriales</taxon>
        <taxon>Haloferacaceae</taxon>
        <taxon>Haloplanus</taxon>
    </lineage>
</organism>
<comment type="caution">
    <text evidence="1">The sequence shown here is derived from an EMBL/GenBank/DDBJ whole genome shotgun (WGS) entry which is preliminary data.</text>
</comment>
<proteinExistence type="predicted"/>
<evidence type="ECO:0000313" key="1">
    <source>
        <dbReference type="EMBL" id="RMB09059.1"/>
    </source>
</evidence>
<reference evidence="1 2" key="1">
    <citation type="journal article" date="2015" name="Stand. Genomic Sci.">
        <title>Genomic Encyclopedia of Bacterial and Archaeal Type Strains, Phase III: the genomes of soil and plant-associated and newly described type strains.</title>
        <authorList>
            <person name="Whitman W.B."/>
            <person name="Woyke T."/>
            <person name="Klenk H.P."/>
            <person name="Zhou Y."/>
            <person name="Lilburn T.G."/>
            <person name="Beck B.J."/>
            <person name="De Vos P."/>
            <person name="Vandamme P."/>
            <person name="Eisen J.A."/>
            <person name="Garrity G."/>
            <person name="Hugenholtz P."/>
            <person name="Kyrpides N.C."/>
        </authorList>
    </citation>
    <scope>NUCLEOTIDE SEQUENCE [LARGE SCALE GENOMIC DNA]</scope>
    <source>
        <strain evidence="1 2">CGMCC 1.10124</strain>
    </source>
</reference>
<dbReference type="EMBL" id="REFS01000009">
    <property type="protein sequence ID" value="RMB09059.1"/>
    <property type="molecule type" value="Genomic_DNA"/>
</dbReference>
<gene>
    <name evidence="1" type="ORF">ATH50_3429</name>
</gene>
<sequence>MAPAISRRANSICIICFYFFNSPHINEQFQLIIDLLRERAVFVWFKFDFDIRVQIRELCFLLKQEQEFLETGDSLNLIGIVEEEKSQICFLVDFVYLWHIERLFLIGNGLTKMLPMSQNL</sequence>
<protein>
    <submittedName>
        <fullName evidence="1">Uncharacterized protein</fullName>
    </submittedName>
</protein>
<name>A0A3M0CQA7_9EURY</name>
<evidence type="ECO:0000313" key="2">
    <source>
        <dbReference type="Proteomes" id="UP000277326"/>
    </source>
</evidence>
<dbReference type="Proteomes" id="UP000277326">
    <property type="component" value="Unassembled WGS sequence"/>
</dbReference>